<feature type="compositionally biased region" description="Basic and acidic residues" evidence="1">
    <location>
        <begin position="1005"/>
        <end position="1023"/>
    </location>
</feature>
<sequence length="1023" mass="112179">MRAKQTHQRAEFPLSLVLSRYQGRAKRTVQQVSDLVLSNCLILSREGCNSSKDARTRQGWVQTSSQGHQQVLCLQRQCSSSFTSRRSRAFGLLTEAEKGRTELIPGAKAAAGPDLWVVKKTNKNSFKCKLLARRCGKSSSPGMVHKESVLRAKRWTGQTRSRALLSPEEKHYKRQRAAQQPVCLSLREGNKNAGTAEMEKHAAALNPAETGADSCSSLSHTLQPLQRGGDSPDHLLLSRSTSSRRTGTDSCPQTHMAHQQSQQAPQHTPDCCSWGRRASLQARTLTCIYYKNQDSKAQDFASHLRKHLMCSGHSVTHIQVPVGEQMQTLVSETGPFPGTKGDSTDAQQMTAKKSQLVNEVLAIEQHDATLHCSRPSYFRCQSVTLAWLKSSFWKKQPIYSWTADVTSGRAQRKHRDKFITRAVRVLVLIHVLHQGLPIESKLSYRIQIYRVLCDKFCLVLGYSALPTGLSAQAFPSPSVSSEQVNGAWRAQRNARAQDSELCHQDSSQQVPSFLSPELKPVRTQPLTRGSKHSSDFCLTPAVPPPRCAHLQLTRAPHTPLLQTHSCYGKPRTNLELPLASESFKDTALSLWLQPDGAVPSATQRDWELGGMGGRNKPQEKTNRTAARSTDPGCCPLGGSHHHQRLTGIGVHEAGRRGAPHSPEQKGTFLWILPTISQKNKQISTAQLSIETLVKKSLRGETSATLLSPSPSAQHRHFGEEKPLGRNLCYFALDGSICVKKIPEEEEQTLGCAIHELMLNPLSSCRGSENRHILQEIAVLSFPDLQAPRTGKQSLPRESWSGITAKREIPALALSSLDKLSPHHFLIKQCQTRDAGTGSAAVLASPEPSCAAAQWQKLSTAVEHLNVVWGAQTEAEARPRPAFVPCRLQLQKRFCGGTVSFHPWGCFSIKIVLTPSAVTARVASGRAGGTGAMTTWQQGWDKERRQGNGASAGQHRAHHSTPGAQQSGPAAPRTHEGVTPRGTQDKEPTAPVTSASACRNGGTPLSHRDGMEKRHGVHERALRA</sequence>
<gene>
    <name evidence="2" type="ORF">Anapl_00229</name>
</gene>
<feature type="compositionally biased region" description="Polar residues" evidence="1">
    <location>
        <begin position="213"/>
        <end position="224"/>
    </location>
</feature>
<protein>
    <submittedName>
        <fullName evidence="2">Uncharacterized protein</fullName>
    </submittedName>
</protein>
<feature type="region of interest" description="Disordered" evidence="1">
    <location>
        <begin position="208"/>
        <end position="269"/>
    </location>
</feature>
<dbReference type="EMBL" id="KB742479">
    <property type="protein sequence ID" value="EOB07991.1"/>
    <property type="molecule type" value="Genomic_DNA"/>
</dbReference>
<feature type="compositionally biased region" description="Polar residues" evidence="1">
    <location>
        <begin position="251"/>
        <end position="266"/>
    </location>
</feature>
<evidence type="ECO:0000313" key="2">
    <source>
        <dbReference type="EMBL" id="EOB07991.1"/>
    </source>
</evidence>
<dbReference type="AlphaFoldDB" id="R0KCB1"/>
<dbReference type="Proteomes" id="UP000296049">
    <property type="component" value="Unassembled WGS sequence"/>
</dbReference>
<reference evidence="3" key="1">
    <citation type="journal article" date="2013" name="Nat. Genet.">
        <title>The duck genome and transcriptome provide insight into an avian influenza virus reservoir species.</title>
        <authorList>
            <person name="Huang Y."/>
            <person name="Li Y."/>
            <person name="Burt D.W."/>
            <person name="Chen H."/>
            <person name="Zhang Y."/>
            <person name="Qian W."/>
            <person name="Kim H."/>
            <person name="Gan S."/>
            <person name="Zhao Y."/>
            <person name="Li J."/>
            <person name="Yi K."/>
            <person name="Feng H."/>
            <person name="Zhu P."/>
            <person name="Li B."/>
            <person name="Liu Q."/>
            <person name="Fairley S."/>
            <person name="Magor K.E."/>
            <person name="Du Z."/>
            <person name="Hu X."/>
            <person name="Goodman L."/>
            <person name="Tafer H."/>
            <person name="Vignal A."/>
            <person name="Lee T."/>
            <person name="Kim K.W."/>
            <person name="Sheng Z."/>
            <person name="An Y."/>
            <person name="Searle S."/>
            <person name="Herrero J."/>
            <person name="Groenen M.A."/>
            <person name="Crooijmans R.P."/>
            <person name="Faraut T."/>
            <person name="Cai Q."/>
            <person name="Webster R.G."/>
            <person name="Aldridge J.R."/>
            <person name="Warren W.C."/>
            <person name="Bartschat S."/>
            <person name="Kehr S."/>
            <person name="Marz M."/>
            <person name="Stadler P.F."/>
            <person name="Smith J."/>
            <person name="Kraus R.H."/>
            <person name="Zhao Y."/>
            <person name="Ren L."/>
            <person name="Fei J."/>
            <person name="Morisson M."/>
            <person name="Kaiser P."/>
            <person name="Griffin D.K."/>
            <person name="Rao M."/>
            <person name="Pitel F."/>
            <person name="Wang J."/>
            <person name="Li N."/>
        </authorList>
    </citation>
    <scope>NUCLEOTIDE SEQUENCE [LARGE SCALE GENOMIC DNA]</scope>
</reference>
<proteinExistence type="predicted"/>
<feature type="compositionally biased region" description="Low complexity" evidence="1">
    <location>
        <begin position="235"/>
        <end position="250"/>
    </location>
</feature>
<organism evidence="2 3">
    <name type="scientific">Anas platyrhynchos</name>
    <name type="common">Mallard</name>
    <name type="synonym">Anas boschas</name>
    <dbReference type="NCBI Taxonomy" id="8839"/>
    <lineage>
        <taxon>Eukaryota</taxon>
        <taxon>Metazoa</taxon>
        <taxon>Chordata</taxon>
        <taxon>Craniata</taxon>
        <taxon>Vertebrata</taxon>
        <taxon>Euteleostomi</taxon>
        <taxon>Archelosauria</taxon>
        <taxon>Archosauria</taxon>
        <taxon>Dinosauria</taxon>
        <taxon>Saurischia</taxon>
        <taxon>Theropoda</taxon>
        <taxon>Coelurosauria</taxon>
        <taxon>Aves</taxon>
        <taxon>Neognathae</taxon>
        <taxon>Galloanserae</taxon>
        <taxon>Anseriformes</taxon>
        <taxon>Anatidae</taxon>
        <taxon>Anatinae</taxon>
        <taxon>Anas</taxon>
    </lineage>
</organism>
<evidence type="ECO:0000256" key="1">
    <source>
        <dbReference type="SAM" id="MobiDB-lite"/>
    </source>
</evidence>
<feature type="compositionally biased region" description="Basic and acidic residues" evidence="1">
    <location>
        <begin position="972"/>
        <end position="987"/>
    </location>
</feature>
<feature type="region of interest" description="Disordered" evidence="1">
    <location>
        <begin position="943"/>
        <end position="1023"/>
    </location>
</feature>
<keyword evidence="3" id="KW-1185">Reference proteome</keyword>
<feature type="region of interest" description="Disordered" evidence="1">
    <location>
        <begin position="603"/>
        <end position="635"/>
    </location>
</feature>
<evidence type="ECO:0000313" key="3">
    <source>
        <dbReference type="Proteomes" id="UP000296049"/>
    </source>
</evidence>
<accession>R0KCB1</accession>
<name>R0KCB1_ANAPL</name>